<protein>
    <submittedName>
        <fullName evidence="2">Nucleotide exchange factor sil1</fullName>
    </submittedName>
</protein>
<feature type="non-terminal residue" evidence="2">
    <location>
        <position position="66"/>
    </location>
</feature>
<evidence type="ECO:0000313" key="2">
    <source>
        <dbReference type="EMBL" id="KMQ81356.1"/>
    </source>
</evidence>
<feature type="chain" id="PRO_5005289773" evidence="1">
    <location>
        <begin position="29"/>
        <end position="66"/>
    </location>
</feature>
<dbReference type="EMBL" id="LBMM01036465">
    <property type="protein sequence ID" value="KMQ81356.1"/>
    <property type="molecule type" value="Genomic_DNA"/>
</dbReference>
<keyword evidence="3" id="KW-1185">Reference proteome</keyword>
<name>A0A0J7JTZ7_LASNI</name>
<proteinExistence type="predicted"/>
<dbReference type="PaxDb" id="67767-A0A0J7JTZ7"/>
<feature type="signal peptide" evidence="1">
    <location>
        <begin position="1"/>
        <end position="28"/>
    </location>
</feature>
<keyword evidence="1" id="KW-0732">Signal</keyword>
<comment type="caution">
    <text evidence="2">The sequence shown here is derived from an EMBL/GenBank/DDBJ whole genome shotgun (WGS) entry which is preliminary data.</text>
</comment>
<reference evidence="2 3" key="1">
    <citation type="submission" date="2015-04" db="EMBL/GenBank/DDBJ databases">
        <title>Lasius niger genome sequencing.</title>
        <authorList>
            <person name="Konorov E.A."/>
            <person name="Nikitin M.A."/>
            <person name="Kirill M.V."/>
            <person name="Chang P."/>
        </authorList>
    </citation>
    <scope>NUCLEOTIDE SEQUENCE [LARGE SCALE GENOMIC DNA]</scope>
    <source>
        <tissue evidence="2">Whole</tissue>
    </source>
</reference>
<evidence type="ECO:0000256" key="1">
    <source>
        <dbReference type="SAM" id="SignalP"/>
    </source>
</evidence>
<evidence type="ECO:0000313" key="3">
    <source>
        <dbReference type="Proteomes" id="UP000036403"/>
    </source>
</evidence>
<dbReference type="Proteomes" id="UP000036403">
    <property type="component" value="Unassembled WGS sequence"/>
</dbReference>
<gene>
    <name evidence="2" type="ORF">RF55_26613</name>
</gene>
<sequence>MPSVKPPGLAGTVLAVLLCVSAAAPALAADSQPQPSSGARPNLVCHPSDPTDCYPRVFQPTYDFQV</sequence>
<dbReference type="AlphaFoldDB" id="A0A0J7JTZ7"/>
<organism evidence="2 3">
    <name type="scientific">Lasius niger</name>
    <name type="common">Black garden ant</name>
    <dbReference type="NCBI Taxonomy" id="67767"/>
    <lineage>
        <taxon>Eukaryota</taxon>
        <taxon>Metazoa</taxon>
        <taxon>Ecdysozoa</taxon>
        <taxon>Arthropoda</taxon>
        <taxon>Hexapoda</taxon>
        <taxon>Insecta</taxon>
        <taxon>Pterygota</taxon>
        <taxon>Neoptera</taxon>
        <taxon>Endopterygota</taxon>
        <taxon>Hymenoptera</taxon>
        <taxon>Apocrita</taxon>
        <taxon>Aculeata</taxon>
        <taxon>Formicoidea</taxon>
        <taxon>Formicidae</taxon>
        <taxon>Formicinae</taxon>
        <taxon>Lasius</taxon>
        <taxon>Lasius</taxon>
    </lineage>
</organism>
<accession>A0A0J7JTZ7</accession>